<dbReference type="AlphaFoldDB" id="A0A0E9MKQ8"/>
<dbReference type="RefSeq" id="WP_046346946.1">
    <property type="nucleotide sequence ID" value="NZ_BBWU01000003.1"/>
</dbReference>
<dbReference type="Proteomes" id="UP000033202">
    <property type="component" value="Unassembled WGS sequence"/>
</dbReference>
<accession>A0A0E9MKQ8</accession>
<dbReference type="NCBIfam" id="TIGR04433">
    <property type="entry name" value="UrcA_uranyl"/>
    <property type="match status" value="1"/>
</dbReference>
<evidence type="ECO:0000313" key="2">
    <source>
        <dbReference type="Proteomes" id="UP000033202"/>
    </source>
</evidence>
<comment type="caution">
    <text evidence="1">The sequence shown here is derived from an EMBL/GenBank/DDBJ whole genome shotgun (WGS) entry which is preliminary data.</text>
</comment>
<proteinExistence type="predicted"/>
<name>A0A0E9MKQ8_9SPHN</name>
<organism evidence="1 2">
    <name type="scientific">Sphingomonas changbaiensis NBRC 104936</name>
    <dbReference type="NCBI Taxonomy" id="1219043"/>
    <lineage>
        <taxon>Bacteria</taxon>
        <taxon>Pseudomonadati</taxon>
        <taxon>Pseudomonadota</taxon>
        <taxon>Alphaproteobacteria</taxon>
        <taxon>Sphingomonadales</taxon>
        <taxon>Sphingomonadaceae</taxon>
        <taxon>Sphingomonas</taxon>
    </lineage>
</organism>
<keyword evidence="2" id="KW-1185">Reference proteome</keyword>
<dbReference type="EMBL" id="BBWU01000003">
    <property type="protein sequence ID" value="GAO38093.1"/>
    <property type="molecule type" value="Genomic_DNA"/>
</dbReference>
<dbReference type="InterPro" id="IPR030972">
    <property type="entry name" value="UrcA_uranyl"/>
</dbReference>
<gene>
    <name evidence="1" type="ORF">SCH01S_03_00680</name>
</gene>
<sequence length="119" mass="12657">MFHSKLFGSHGFRNLLIIGLASSLATPAISSGYMKISNNPDGTRTARISYADLDLSSSDGQRELNKRVKSAVSRICSEPGSLASAEHACRANASKSTQAQVFAAVERSQTRLAMATPGR</sequence>
<evidence type="ECO:0008006" key="3">
    <source>
        <dbReference type="Google" id="ProtNLM"/>
    </source>
</evidence>
<reference evidence="1 2" key="1">
    <citation type="submission" date="2015-04" db="EMBL/GenBank/DDBJ databases">
        <title>Whole genome shotgun sequence of Sphingomonas changbaiensis NBRC 104936.</title>
        <authorList>
            <person name="Katano-Makiyama Y."/>
            <person name="Hosoyama A."/>
            <person name="Hashimoto M."/>
            <person name="Noguchi M."/>
            <person name="Tsuchikane K."/>
            <person name="Ohji S."/>
            <person name="Yamazoe A."/>
            <person name="Ichikawa N."/>
            <person name="Kimura A."/>
            <person name="Fujita N."/>
        </authorList>
    </citation>
    <scope>NUCLEOTIDE SEQUENCE [LARGE SCALE GENOMIC DNA]</scope>
    <source>
        <strain evidence="1 2">NBRC 104936</strain>
    </source>
</reference>
<protein>
    <recommendedName>
        <fullName evidence="3">UrcA family protein</fullName>
    </recommendedName>
</protein>
<evidence type="ECO:0000313" key="1">
    <source>
        <dbReference type="EMBL" id="GAO38093.1"/>
    </source>
</evidence>